<protein>
    <submittedName>
        <fullName evidence="11">Subtilisin</fullName>
    </submittedName>
</protein>
<feature type="domain" description="CARDB" evidence="10">
    <location>
        <begin position="74"/>
        <end position="183"/>
    </location>
</feature>
<reference evidence="11 12" key="1">
    <citation type="submission" date="2017-08" db="EMBL/GenBank/DDBJ databases">
        <title>Genomes of Fischerella (Mastigocladus) sp. strains.</title>
        <authorList>
            <person name="Miller S.R."/>
        </authorList>
    </citation>
    <scope>NUCLEOTIDE SEQUENCE [LARGE SCALE GENOMIC DNA]</scope>
    <source>
        <strain evidence="11 12">CCMEE 5323</strain>
    </source>
</reference>
<feature type="region of interest" description="Disordered" evidence="8">
    <location>
        <begin position="47"/>
        <end position="70"/>
    </location>
</feature>
<feature type="domain" description="Peptidase S8/S53" evidence="9">
    <location>
        <begin position="248"/>
        <end position="509"/>
    </location>
</feature>
<dbReference type="GO" id="GO:0006508">
    <property type="term" value="P:proteolysis"/>
    <property type="evidence" value="ECO:0007669"/>
    <property type="project" value="UniProtKB-KW"/>
</dbReference>
<dbReference type="RefSeq" id="WP_016865241.1">
    <property type="nucleotide sequence ID" value="NZ_CAWNVR010000093.1"/>
</dbReference>
<dbReference type="InterPro" id="IPR023827">
    <property type="entry name" value="Peptidase_S8_Asp-AS"/>
</dbReference>
<evidence type="ECO:0000256" key="3">
    <source>
        <dbReference type="ARBA" id="ARBA00022801"/>
    </source>
</evidence>
<dbReference type="InterPro" id="IPR022398">
    <property type="entry name" value="Peptidase_S8_His-AS"/>
</dbReference>
<name>A0A2N6JV62_FISMU</name>
<dbReference type="InterPro" id="IPR023828">
    <property type="entry name" value="Peptidase_S8_Ser-AS"/>
</dbReference>
<dbReference type="Gene3D" id="3.40.50.200">
    <property type="entry name" value="Peptidase S8/S53 domain"/>
    <property type="match status" value="1"/>
</dbReference>
<dbReference type="Proteomes" id="UP000235036">
    <property type="component" value="Unassembled WGS sequence"/>
</dbReference>
<organism evidence="11 12">
    <name type="scientific">Fischerella muscicola CCMEE 5323</name>
    <dbReference type="NCBI Taxonomy" id="2019572"/>
    <lineage>
        <taxon>Bacteria</taxon>
        <taxon>Bacillati</taxon>
        <taxon>Cyanobacteriota</taxon>
        <taxon>Cyanophyceae</taxon>
        <taxon>Nostocales</taxon>
        <taxon>Hapalosiphonaceae</taxon>
        <taxon>Fischerella</taxon>
    </lineage>
</organism>
<keyword evidence="12" id="KW-1185">Reference proteome</keyword>
<evidence type="ECO:0000313" key="12">
    <source>
        <dbReference type="Proteomes" id="UP000235036"/>
    </source>
</evidence>
<evidence type="ECO:0000256" key="4">
    <source>
        <dbReference type="ARBA" id="ARBA00022825"/>
    </source>
</evidence>
<evidence type="ECO:0000256" key="8">
    <source>
        <dbReference type="SAM" id="MobiDB-lite"/>
    </source>
</evidence>
<evidence type="ECO:0000256" key="7">
    <source>
        <dbReference type="RuleBase" id="RU003355"/>
    </source>
</evidence>
<feature type="active site" description="Charge relay system" evidence="5 6">
    <location>
        <position position="470"/>
    </location>
</feature>
<evidence type="ECO:0000256" key="2">
    <source>
        <dbReference type="ARBA" id="ARBA00022670"/>
    </source>
</evidence>
<dbReference type="Pfam" id="PF07705">
    <property type="entry name" value="CARDB"/>
    <property type="match status" value="1"/>
</dbReference>
<dbReference type="AlphaFoldDB" id="A0A2N6JV62"/>
<evidence type="ECO:0000259" key="10">
    <source>
        <dbReference type="Pfam" id="PF07705"/>
    </source>
</evidence>
<dbReference type="EMBL" id="NRQW01000674">
    <property type="protein sequence ID" value="PLZ82817.1"/>
    <property type="molecule type" value="Genomic_DNA"/>
</dbReference>
<dbReference type="SUPFAM" id="SSF52743">
    <property type="entry name" value="Subtilisin-like"/>
    <property type="match status" value="1"/>
</dbReference>
<dbReference type="PRINTS" id="PR00723">
    <property type="entry name" value="SUBTILISIN"/>
</dbReference>
<gene>
    <name evidence="11" type="ORF">CEN44_27340</name>
</gene>
<dbReference type="CDD" id="cd07473">
    <property type="entry name" value="Peptidases_S8_Subtilisin_like"/>
    <property type="match status" value="1"/>
</dbReference>
<dbReference type="InterPro" id="IPR034204">
    <property type="entry name" value="PfSUB1-like_cat_dom"/>
</dbReference>
<evidence type="ECO:0000313" key="11">
    <source>
        <dbReference type="EMBL" id="PLZ82817.1"/>
    </source>
</evidence>
<dbReference type="GO" id="GO:0004252">
    <property type="term" value="F:serine-type endopeptidase activity"/>
    <property type="evidence" value="ECO:0007669"/>
    <property type="project" value="UniProtKB-UniRule"/>
</dbReference>
<dbReference type="Pfam" id="PF00082">
    <property type="entry name" value="Peptidase_S8"/>
    <property type="match status" value="1"/>
</dbReference>
<evidence type="ECO:0000256" key="1">
    <source>
        <dbReference type="ARBA" id="ARBA00011073"/>
    </source>
</evidence>
<sequence>MPIKSHNQNLFDDKGLNITPKYSVDNFSSPNQHYFYSGRSSFHTTGNTLEPDVSELGRNNRKSKNSVSSQATKADLVVQNAFAPSVAAAGSTIQISYQVKNKGKNSAGFNYTDFYLSKDKNISSDDSLLGWNWLGSLGAGSSTSQSQNVTIDSNLAAGNYYILYRADALDNVLEISNTNNVLAREITITNTASGGYNPNSGYGLINASAAVAKAINQKPFADVPDLGGNNWGADLVKAPETWAKGYTGQGVVVAVLDTGVDYNHQDLSSNIWTNSKEIAGNGKDDDGNGYIDDYYGWNFDGNNNSTLDVNGHGTHVSGTIAGVNNGYGVTGIAYNSKIMPVKVLDDQGSGSYSAIANGIYYAVDNGADVINLSLGGGRSNDTLQKAIEYASSKGVIVVMAAGNDGSSQPAYPARYAKNYGLAVGAVDQNKNLADFSNRAGADQLTYVTAPGVNVYSTLPGNEYASYSGTSMATPHVAGVVALMLSANPNLSDAQIRQILAETSGNSTTQTANSSGNTTSLSYDSNVAAISSFDNVTSPWIRSYTNKDTVTSVSNPSSTEENHNNILANSSAWTQFWHDYKNSVIGDSGTSTSNYNDLETESIIEKRKVLS</sequence>
<comment type="similarity">
    <text evidence="1 6 7">Belongs to the peptidase S8 family.</text>
</comment>
<evidence type="ECO:0000256" key="6">
    <source>
        <dbReference type="PROSITE-ProRule" id="PRU01240"/>
    </source>
</evidence>
<dbReference type="PROSITE" id="PS00137">
    <property type="entry name" value="SUBTILASE_HIS"/>
    <property type="match status" value="1"/>
</dbReference>
<dbReference type="InterPro" id="IPR013783">
    <property type="entry name" value="Ig-like_fold"/>
</dbReference>
<evidence type="ECO:0000259" key="9">
    <source>
        <dbReference type="Pfam" id="PF00082"/>
    </source>
</evidence>
<comment type="caution">
    <text evidence="11">The sequence shown here is derived from an EMBL/GenBank/DDBJ whole genome shotgun (WGS) entry which is preliminary data.</text>
</comment>
<dbReference type="InterPro" id="IPR011635">
    <property type="entry name" value="CARDB"/>
</dbReference>
<evidence type="ECO:0000256" key="5">
    <source>
        <dbReference type="PIRSR" id="PIRSR615500-1"/>
    </source>
</evidence>
<dbReference type="PROSITE" id="PS00136">
    <property type="entry name" value="SUBTILASE_ASP"/>
    <property type="match status" value="1"/>
</dbReference>
<accession>A0A2N6JV62</accession>
<dbReference type="PROSITE" id="PS51892">
    <property type="entry name" value="SUBTILASE"/>
    <property type="match status" value="1"/>
</dbReference>
<keyword evidence="4 6" id="KW-0720">Serine protease</keyword>
<dbReference type="InterPro" id="IPR015500">
    <property type="entry name" value="Peptidase_S8_subtilisin-rel"/>
</dbReference>
<keyword evidence="2 6" id="KW-0645">Protease</keyword>
<dbReference type="PANTHER" id="PTHR43399">
    <property type="entry name" value="SUBTILISIN-RELATED"/>
    <property type="match status" value="1"/>
</dbReference>
<feature type="active site" description="Charge relay system" evidence="5 6">
    <location>
        <position position="257"/>
    </location>
</feature>
<keyword evidence="3 6" id="KW-0378">Hydrolase</keyword>
<dbReference type="InterPro" id="IPR051048">
    <property type="entry name" value="Peptidase_S8/S53_subtilisin"/>
</dbReference>
<dbReference type="InterPro" id="IPR036852">
    <property type="entry name" value="Peptidase_S8/S53_dom_sf"/>
</dbReference>
<feature type="active site" description="Charge relay system" evidence="5 6">
    <location>
        <position position="312"/>
    </location>
</feature>
<dbReference type="PANTHER" id="PTHR43399:SF4">
    <property type="entry name" value="CELL WALL-ASSOCIATED PROTEASE"/>
    <property type="match status" value="1"/>
</dbReference>
<dbReference type="Gene3D" id="2.60.40.10">
    <property type="entry name" value="Immunoglobulins"/>
    <property type="match status" value="1"/>
</dbReference>
<dbReference type="InterPro" id="IPR000209">
    <property type="entry name" value="Peptidase_S8/S53_dom"/>
</dbReference>
<proteinExistence type="inferred from homology"/>
<dbReference type="PROSITE" id="PS00138">
    <property type="entry name" value="SUBTILASE_SER"/>
    <property type="match status" value="1"/>
</dbReference>